<sequence length="157" mass="16821">MLVSRKDSLSGCSRSGLIPGSFTLSRYSSSGQTDAGVNSDILLVPKAQPAWHNGLWTCHEKLVDGTALYQPSTAGVEIRVVPIGLREHHHDVKVAWPGGPVAEGCVVATTGGRPVGTSGAFRPTSSRTQATEEAVTVSCLRETKWQILRYTVTYQIT</sequence>
<dbReference type="AlphaFoldDB" id="A0A3S5CMW7"/>
<accession>A0A3S5CMW7</accession>
<comment type="caution">
    <text evidence="1">The sequence shown here is derived from an EMBL/GenBank/DDBJ whole genome shotgun (WGS) entry which is preliminary data.</text>
</comment>
<organism evidence="1 2">
    <name type="scientific">Protopolystoma xenopodis</name>
    <dbReference type="NCBI Taxonomy" id="117903"/>
    <lineage>
        <taxon>Eukaryota</taxon>
        <taxon>Metazoa</taxon>
        <taxon>Spiralia</taxon>
        <taxon>Lophotrochozoa</taxon>
        <taxon>Platyhelminthes</taxon>
        <taxon>Monogenea</taxon>
        <taxon>Polyopisthocotylea</taxon>
        <taxon>Polystomatidea</taxon>
        <taxon>Polystomatidae</taxon>
        <taxon>Protopolystoma</taxon>
    </lineage>
</organism>
<evidence type="ECO:0000313" key="1">
    <source>
        <dbReference type="EMBL" id="VEL21949.1"/>
    </source>
</evidence>
<reference evidence="1" key="1">
    <citation type="submission" date="2018-11" db="EMBL/GenBank/DDBJ databases">
        <authorList>
            <consortium name="Pathogen Informatics"/>
        </authorList>
    </citation>
    <scope>NUCLEOTIDE SEQUENCE</scope>
</reference>
<name>A0A3S5CMW7_9PLAT</name>
<dbReference type="Proteomes" id="UP000784294">
    <property type="component" value="Unassembled WGS sequence"/>
</dbReference>
<protein>
    <submittedName>
        <fullName evidence="1">Uncharacterized protein</fullName>
    </submittedName>
</protein>
<dbReference type="EMBL" id="CAAALY010053929">
    <property type="protein sequence ID" value="VEL21949.1"/>
    <property type="molecule type" value="Genomic_DNA"/>
</dbReference>
<proteinExistence type="predicted"/>
<evidence type="ECO:0000313" key="2">
    <source>
        <dbReference type="Proteomes" id="UP000784294"/>
    </source>
</evidence>
<keyword evidence="2" id="KW-1185">Reference proteome</keyword>
<gene>
    <name evidence="1" type="ORF">PXEA_LOCUS15389</name>
</gene>